<proteinExistence type="predicted"/>
<accession>A0ABN6XYA0</accession>
<feature type="domain" description="ER-bound oxygenase mpaB/mpaB'/Rubber oxygenase catalytic" evidence="1">
    <location>
        <begin position="3"/>
        <end position="145"/>
    </location>
</feature>
<dbReference type="EMBL" id="AP027732">
    <property type="protein sequence ID" value="BDZ49916.1"/>
    <property type="molecule type" value="Genomic_DNA"/>
</dbReference>
<protein>
    <recommendedName>
        <fullName evidence="1">ER-bound oxygenase mpaB/mpaB'/Rubber oxygenase catalytic domain-containing protein</fullName>
    </recommendedName>
</protein>
<organism evidence="2 3">
    <name type="scientific">Frondihabitans sucicola</name>
    <dbReference type="NCBI Taxonomy" id="1268041"/>
    <lineage>
        <taxon>Bacteria</taxon>
        <taxon>Bacillati</taxon>
        <taxon>Actinomycetota</taxon>
        <taxon>Actinomycetes</taxon>
        <taxon>Micrococcales</taxon>
        <taxon>Microbacteriaceae</taxon>
        <taxon>Frondihabitans</taxon>
    </lineage>
</organism>
<reference evidence="3" key="1">
    <citation type="journal article" date="2019" name="Int. J. Syst. Evol. Microbiol.">
        <title>The Global Catalogue of Microorganisms (GCM) 10K type strain sequencing project: providing services to taxonomists for standard genome sequencing and annotation.</title>
        <authorList>
            <consortium name="The Broad Institute Genomics Platform"/>
            <consortium name="The Broad Institute Genome Sequencing Center for Infectious Disease"/>
            <person name="Wu L."/>
            <person name="Ma J."/>
        </authorList>
    </citation>
    <scope>NUCLEOTIDE SEQUENCE [LARGE SCALE GENOMIC DNA]</scope>
    <source>
        <strain evidence="3">NBRC 108728</strain>
    </source>
</reference>
<dbReference type="Pfam" id="PF09995">
    <property type="entry name" value="MPAB_Lcp_cat"/>
    <property type="match status" value="1"/>
</dbReference>
<evidence type="ECO:0000313" key="2">
    <source>
        <dbReference type="EMBL" id="BDZ49916.1"/>
    </source>
</evidence>
<dbReference type="InterPro" id="IPR018713">
    <property type="entry name" value="MPAB/Lcp_cat_dom"/>
</dbReference>
<keyword evidence="3" id="KW-1185">Reference proteome</keyword>
<sequence length="195" mass="21088">MLRLHEKVTGSYQDQHGVTHDYAANDADLLSWVHLAFADSFLATALAWGTPIPGGADAYVREWAVAGELMGVQDPPRSYNEMRAHLDAFDVDGVLERSARTEEVVRFLKRPPLFPVLRAGYPVLFDGAVGTLTPRHRELLGLRSPHVGPVPLPTRPATAVMLAGIGALLGAEPAAAKAARARRARLGIVDPEDSR</sequence>
<evidence type="ECO:0000259" key="1">
    <source>
        <dbReference type="Pfam" id="PF09995"/>
    </source>
</evidence>
<name>A0ABN6XYA0_9MICO</name>
<gene>
    <name evidence="2" type="ORF">GCM10025867_21570</name>
</gene>
<dbReference type="Proteomes" id="UP001321486">
    <property type="component" value="Chromosome"/>
</dbReference>
<evidence type="ECO:0000313" key="3">
    <source>
        <dbReference type="Proteomes" id="UP001321486"/>
    </source>
</evidence>